<keyword evidence="3" id="KW-0813">Transport</keyword>
<dbReference type="PANTHER" id="PTHR42922:SF1">
    <property type="entry name" value="PHOSPHATE TRANSPORT SYSTEM PERMEASE PROTEIN PSTA"/>
    <property type="match status" value="1"/>
</dbReference>
<dbReference type="GO" id="GO:0005315">
    <property type="term" value="F:phosphate transmembrane transporter activity"/>
    <property type="evidence" value="ECO:0007669"/>
    <property type="project" value="InterPro"/>
</dbReference>
<name>A0A1J5RMV5_9ZZZZ</name>
<feature type="transmembrane region" description="Helical" evidence="9">
    <location>
        <begin position="190"/>
        <end position="211"/>
    </location>
</feature>
<proteinExistence type="inferred from homology"/>
<evidence type="ECO:0000256" key="6">
    <source>
        <dbReference type="ARBA" id="ARBA00022692"/>
    </source>
</evidence>
<gene>
    <name evidence="11" type="primary">pstA_8</name>
    <name evidence="11" type="ORF">GALL_208900</name>
</gene>
<evidence type="ECO:0000256" key="1">
    <source>
        <dbReference type="ARBA" id="ARBA00004651"/>
    </source>
</evidence>
<dbReference type="GO" id="GO:0035435">
    <property type="term" value="P:phosphate ion transmembrane transport"/>
    <property type="evidence" value="ECO:0007669"/>
    <property type="project" value="InterPro"/>
</dbReference>
<accession>A0A1J5RMV5</accession>
<evidence type="ECO:0000256" key="4">
    <source>
        <dbReference type="ARBA" id="ARBA00022475"/>
    </source>
</evidence>
<dbReference type="EMBL" id="MLJW01000138">
    <property type="protein sequence ID" value="OIQ97065.1"/>
    <property type="molecule type" value="Genomic_DNA"/>
</dbReference>
<keyword evidence="6 9" id="KW-0812">Transmembrane</keyword>
<dbReference type="InterPro" id="IPR005672">
    <property type="entry name" value="Phosphate_PstA"/>
</dbReference>
<evidence type="ECO:0000313" key="11">
    <source>
        <dbReference type="EMBL" id="OIQ97065.1"/>
    </source>
</evidence>
<dbReference type="InterPro" id="IPR000515">
    <property type="entry name" value="MetI-like"/>
</dbReference>
<comment type="caution">
    <text evidence="11">The sequence shown here is derived from an EMBL/GenBank/DDBJ whole genome shotgun (WGS) entry which is preliminary data.</text>
</comment>
<keyword evidence="5" id="KW-0592">Phosphate transport</keyword>
<keyword evidence="8 9" id="KW-0472">Membrane</keyword>
<dbReference type="Pfam" id="PF00528">
    <property type="entry name" value="BPD_transp_1"/>
    <property type="match status" value="1"/>
</dbReference>
<dbReference type="InterPro" id="IPR035906">
    <property type="entry name" value="MetI-like_sf"/>
</dbReference>
<evidence type="ECO:0000256" key="5">
    <source>
        <dbReference type="ARBA" id="ARBA00022592"/>
    </source>
</evidence>
<protein>
    <submittedName>
        <fullName evidence="11">Phosphate transport system permease protein PstA</fullName>
    </submittedName>
</protein>
<comment type="similarity">
    <text evidence="2">Belongs to the binding-protein-dependent transport system permease family. CysTW subfamily.</text>
</comment>
<evidence type="ECO:0000259" key="10">
    <source>
        <dbReference type="PROSITE" id="PS50928"/>
    </source>
</evidence>
<dbReference type="PROSITE" id="PS50928">
    <property type="entry name" value="ABC_TM1"/>
    <property type="match status" value="1"/>
</dbReference>
<sequence length="284" mass="30200">MDWQQGNDRHAWRKIKSHLMSALAIASACIVILPLGMVLFHVAIKGASSVNVDFFTKVPAPPGSPGGGMANALVGSLIMLAIATGIGAPIGVLGALYNSEYGGAKFGIAIRFLADVLNGVPSIVWGILVYAIVVVPMHGFSAWAGSLSLAFMMIPLVMRTTEEVLALVPNGYREAALALGIPKWRISLQIVARTALKGIITGILLAIARVAGETAPLLFTAFGNLNWQSSLSQPTAALPLQIYNYAISPYNDWHRQAWAGALVLIGFVFLLNIAVRFLARGKRA</sequence>
<keyword evidence="4" id="KW-1003">Cell membrane</keyword>
<feature type="transmembrane region" description="Helical" evidence="9">
    <location>
        <begin position="21"/>
        <end position="44"/>
    </location>
</feature>
<dbReference type="GO" id="GO:0005886">
    <property type="term" value="C:plasma membrane"/>
    <property type="evidence" value="ECO:0007669"/>
    <property type="project" value="UniProtKB-SubCell"/>
</dbReference>
<reference evidence="11" key="1">
    <citation type="submission" date="2016-10" db="EMBL/GenBank/DDBJ databases">
        <title>Sequence of Gallionella enrichment culture.</title>
        <authorList>
            <person name="Poehlein A."/>
            <person name="Muehling M."/>
            <person name="Daniel R."/>
        </authorList>
    </citation>
    <scope>NUCLEOTIDE SEQUENCE</scope>
</reference>
<dbReference type="CDD" id="cd06261">
    <property type="entry name" value="TM_PBP2"/>
    <property type="match status" value="1"/>
</dbReference>
<evidence type="ECO:0000256" key="3">
    <source>
        <dbReference type="ARBA" id="ARBA00022448"/>
    </source>
</evidence>
<evidence type="ECO:0000256" key="2">
    <source>
        <dbReference type="ARBA" id="ARBA00007069"/>
    </source>
</evidence>
<dbReference type="SUPFAM" id="SSF161098">
    <property type="entry name" value="MetI-like"/>
    <property type="match status" value="1"/>
</dbReference>
<dbReference type="AlphaFoldDB" id="A0A1J5RMV5"/>
<dbReference type="PANTHER" id="PTHR42922">
    <property type="entry name" value="PHOSPHATE TRANSPORT SYSTEM PERMEASE PROTEIN PSTA"/>
    <property type="match status" value="1"/>
</dbReference>
<dbReference type="NCBIfam" id="TIGR00974">
    <property type="entry name" value="3a0107s02c"/>
    <property type="match status" value="1"/>
</dbReference>
<feature type="transmembrane region" description="Helical" evidence="9">
    <location>
        <begin position="257"/>
        <end position="279"/>
    </location>
</feature>
<comment type="subcellular location">
    <subcellularLocation>
        <location evidence="1">Cell membrane</location>
        <topology evidence="1">Multi-pass membrane protein</topology>
    </subcellularLocation>
</comment>
<evidence type="ECO:0000256" key="9">
    <source>
        <dbReference type="SAM" id="Phobius"/>
    </source>
</evidence>
<dbReference type="Gene3D" id="1.10.3720.10">
    <property type="entry name" value="MetI-like"/>
    <property type="match status" value="1"/>
</dbReference>
<feature type="transmembrane region" description="Helical" evidence="9">
    <location>
        <begin position="140"/>
        <end position="158"/>
    </location>
</feature>
<feature type="transmembrane region" description="Helical" evidence="9">
    <location>
        <begin position="72"/>
        <end position="96"/>
    </location>
</feature>
<keyword evidence="7 9" id="KW-1133">Transmembrane helix</keyword>
<feature type="transmembrane region" description="Helical" evidence="9">
    <location>
        <begin position="108"/>
        <end position="134"/>
    </location>
</feature>
<feature type="domain" description="ABC transmembrane type-1" evidence="10">
    <location>
        <begin position="73"/>
        <end position="275"/>
    </location>
</feature>
<evidence type="ECO:0000256" key="8">
    <source>
        <dbReference type="ARBA" id="ARBA00023136"/>
    </source>
</evidence>
<organism evidence="11">
    <name type="scientific">mine drainage metagenome</name>
    <dbReference type="NCBI Taxonomy" id="410659"/>
    <lineage>
        <taxon>unclassified sequences</taxon>
        <taxon>metagenomes</taxon>
        <taxon>ecological metagenomes</taxon>
    </lineage>
</organism>
<evidence type="ECO:0000256" key="7">
    <source>
        <dbReference type="ARBA" id="ARBA00022989"/>
    </source>
</evidence>
<dbReference type="InterPro" id="IPR051408">
    <property type="entry name" value="Phosphate_transprt_permease"/>
</dbReference>